<dbReference type="Pfam" id="PF01739">
    <property type="entry name" value="CheR"/>
    <property type="match status" value="1"/>
</dbReference>
<dbReference type="PANTHER" id="PTHR24422:SF27">
    <property type="entry name" value="PROTEIN-GLUTAMATE O-METHYLTRANSFERASE"/>
    <property type="match status" value="1"/>
</dbReference>
<organism evidence="3 4">
    <name type="scientific">Candidatus Magnetobacterium casense</name>
    <dbReference type="NCBI Taxonomy" id="1455061"/>
    <lineage>
        <taxon>Bacteria</taxon>
        <taxon>Pseudomonadati</taxon>
        <taxon>Nitrospirota</taxon>
        <taxon>Thermodesulfovibrionia</taxon>
        <taxon>Thermodesulfovibrionales</taxon>
        <taxon>Candidatus Magnetobacteriaceae</taxon>
        <taxon>Candidatus Magnetobacterium</taxon>
    </lineage>
</organism>
<evidence type="ECO:0000259" key="2">
    <source>
        <dbReference type="PROSITE" id="PS50123"/>
    </source>
</evidence>
<protein>
    <submittedName>
        <fullName evidence="3">PAS domain-containing protein</fullName>
    </submittedName>
</protein>
<dbReference type="PANTHER" id="PTHR24422">
    <property type="entry name" value="CHEMOTAXIS PROTEIN METHYLTRANSFERASE"/>
    <property type="match status" value="1"/>
</dbReference>
<dbReference type="InterPro" id="IPR000014">
    <property type="entry name" value="PAS"/>
</dbReference>
<dbReference type="CDD" id="cd00130">
    <property type="entry name" value="PAS"/>
    <property type="match status" value="1"/>
</dbReference>
<keyword evidence="4" id="KW-1185">Reference proteome</keyword>
<dbReference type="InterPro" id="IPR022642">
    <property type="entry name" value="CheR_C"/>
</dbReference>
<dbReference type="Pfam" id="PF13596">
    <property type="entry name" value="PAS_10"/>
    <property type="match status" value="1"/>
</dbReference>
<gene>
    <name evidence="3" type="ORF">HWQ67_02695</name>
</gene>
<dbReference type="InterPro" id="IPR050903">
    <property type="entry name" value="Bact_Chemotaxis_MeTrfase"/>
</dbReference>
<evidence type="ECO:0000313" key="3">
    <source>
        <dbReference type="EMBL" id="MBV6340486.1"/>
    </source>
</evidence>
<name>A0ABS6RV26_9BACT</name>
<feature type="region of interest" description="Disordered" evidence="1">
    <location>
        <begin position="271"/>
        <end position="296"/>
    </location>
</feature>
<feature type="domain" description="CheR-type methyltransferase" evidence="2">
    <location>
        <begin position="1"/>
        <end position="80"/>
    </location>
</feature>
<dbReference type="EMBL" id="JABXWD010000027">
    <property type="protein sequence ID" value="MBV6340486.1"/>
    <property type="molecule type" value="Genomic_DNA"/>
</dbReference>
<comment type="caution">
    <text evidence="3">The sequence shown here is derived from an EMBL/GenBank/DDBJ whole genome shotgun (WGS) entry which is preliminary data.</text>
</comment>
<accession>A0ABS6RV26</accession>
<dbReference type="Proteomes" id="UP001196980">
    <property type="component" value="Unassembled WGS sequence"/>
</dbReference>
<proteinExistence type="predicted"/>
<reference evidence="3 4" key="1">
    <citation type="journal article" date="2020" name="J Geophys Res Biogeosci">
        <title>Magnetotaxis as an Adaptation to Enable Bacterial Shuttling of Microbial Sulfur and Sulfur Cycling Across Aquatic Oxic#Anoxic Interfaces.</title>
        <authorList>
            <person name="Li J."/>
            <person name="Liu P."/>
            <person name="Wang J."/>
            <person name="Roberts A.P."/>
            <person name="Pan Y."/>
        </authorList>
    </citation>
    <scope>NUCLEOTIDE SEQUENCE [LARGE SCALE GENOMIC DNA]</scope>
    <source>
        <strain evidence="3 4">MYR-1_YQ</strain>
    </source>
</reference>
<evidence type="ECO:0000256" key="1">
    <source>
        <dbReference type="SAM" id="MobiDB-lite"/>
    </source>
</evidence>
<feature type="compositionally biased region" description="Polar residues" evidence="1">
    <location>
        <begin position="284"/>
        <end position="295"/>
    </location>
</feature>
<sequence length="565" mass="64000">MVVFSEQNIIKDPPFSKLDLISCRNVLIYMESTLQKKLIPMLHYTLNPGGYLFLGTSESIGEFSGMFSAVDSKLKIFKRSMTSTDANNMLFNFNANVDTGTEIVKSKPTDLSIRNIAEKIIIEDYASPGVLINDKSDIIFYIGNTGAYLMQPTGEPTTNILKLVSEEIRYALSAVIHGVVTRKKTVIKEGLKLKHNNHTITFNIIARPLIENPQTKNMIMVVFEEKQAMKGNTVKKKVSKKEPEENSDIIKLQQELQATKEYLQATIEELESSNEELRSTNEEMQSTNEELQSANEELETSKEELHSTNEELETVNAELQNKLNELSRVNDDLNNLMAGTEIATIFLDNKLCIKRFTKSVLKIFNLRQSDVGRPISDITINIEYPSLYEDAKTVLDTLSRKRIDVVSNIAQWYTVSIIPYRTLENVIDGVVITFMDITELKSTIRFSERIIDAMRDPILILDVKLNVISSNKSFHETFKVDKADIINRAIDIACNGQWDIPELRGLLEATISQGRAFNGFIAEREFKGIGLKRVLLNGRRVDQGDHMPGLILLYIEDITIDGRDK</sequence>
<dbReference type="PROSITE" id="PS50123">
    <property type="entry name" value="CHER"/>
    <property type="match status" value="1"/>
</dbReference>
<dbReference type="InterPro" id="IPR000780">
    <property type="entry name" value="CheR_MeTrfase"/>
</dbReference>
<evidence type="ECO:0000313" key="4">
    <source>
        <dbReference type="Proteomes" id="UP001196980"/>
    </source>
</evidence>